<dbReference type="PROSITE" id="PS50005">
    <property type="entry name" value="TPR"/>
    <property type="match status" value="1"/>
</dbReference>
<evidence type="ECO:0000256" key="2">
    <source>
        <dbReference type="ARBA" id="ARBA00022803"/>
    </source>
</evidence>
<accession>A0A095VSC0</accession>
<keyword evidence="2 3" id="KW-0802">TPR repeat</keyword>
<dbReference type="AlphaFoldDB" id="A0A095VSC0"/>
<dbReference type="EMBL" id="AUVB01000031">
    <property type="protein sequence ID" value="KGE04260.1"/>
    <property type="molecule type" value="Genomic_DNA"/>
</dbReference>
<evidence type="ECO:0000256" key="1">
    <source>
        <dbReference type="ARBA" id="ARBA00022737"/>
    </source>
</evidence>
<dbReference type="Pfam" id="PF07719">
    <property type="entry name" value="TPR_2"/>
    <property type="match status" value="1"/>
</dbReference>
<dbReference type="SUPFAM" id="SSF48452">
    <property type="entry name" value="TPR-like"/>
    <property type="match status" value="1"/>
</dbReference>
<dbReference type="InterPro" id="IPR011990">
    <property type="entry name" value="TPR-like_helical_dom_sf"/>
</dbReference>
<evidence type="ECO:0000256" key="3">
    <source>
        <dbReference type="PROSITE-ProRule" id="PRU00339"/>
    </source>
</evidence>
<dbReference type="eggNOG" id="COG0457">
    <property type="taxonomic scope" value="Bacteria"/>
</dbReference>
<keyword evidence="1" id="KW-0677">Repeat</keyword>
<name>A0A095VSC0_9GAMM</name>
<dbReference type="RefSeq" id="WP_035515282.1">
    <property type="nucleotide sequence ID" value="NZ_KN234754.1"/>
</dbReference>
<sequence length="206" mass="21501">MARRAGLVALLLALAASLGPDDPRDWLASPAQQAQRLYDADRYEAAAGRFADPLRRGNAWYRAGAFERAAGAYALAPGPEGLFNRGNALLMQGDYTGAIASYDEALSRVPGWAAPVTNRAIAAARRARLAAAGQERSEVSEIGADGVVLDAEAGAEPGGEATVDDVGSDDEALRALWLRRVSTHPGDFLALRFAAQLAAADGVDAP</sequence>
<dbReference type="Gene3D" id="1.25.40.10">
    <property type="entry name" value="Tetratricopeptide repeat domain"/>
    <property type="match status" value="1"/>
</dbReference>
<dbReference type="HOGENOM" id="CLU_107526_0_0_6"/>
<reference evidence="4 5" key="1">
    <citation type="journal article" date="2014" name="Genome Announc.">
        <title>Genome Sequence of Gammaproteobacterial Pseudohaliea rubra Type Strain DSM 19751, Isolated from Coastal Seawater of the Mediterranean Sea.</title>
        <authorList>
            <person name="Spring S."/>
            <person name="Fiebig A."/>
            <person name="Riedel T."/>
            <person name="Goker M."/>
            <person name="Klenk H.P."/>
        </authorList>
    </citation>
    <scope>NUCLEOTIDE SEQUENCE [LARGE SCALE GENOMIC DNA]</scope>
    <source>
        <strain evidence="4 5">DSM 19751</strain>
    </source>
</reference>
<dbReference type="InterPro" id="IPR019734">
    <property type="entry name" value="TPR_rpt"/>
</dbReference>
<dbReference type="Proteomes" id="UP000029640">
    <property type="component" value="Unassembled WGS sequence"/>
</dbReference>
<protein>
    <submittedName>
        <fullName evidence="4">Uncharacterized protein</fullName>
    </submittedName>
</protein>
<dbReference type="SMART" id="SM00028">
    <property type="entry name" value="TPR"/>
    <property type="match status" value="1"/>
</dbReference>
<dbReference type="STRING" id="1265313.HRUBRA_01124"/>
<dbReference type="InterPro" id="IPR013105">
    <property type="entry name" value="TPR_2"/>
</dbReference>
<organism evidence="4 5">
    <name type="scientific">Pseudohaliea rubra DSM 19751</name>
    <dbReference type="NCBI Taxonomy" id="1265313"/>
    <lineage>
        <taxon>Bacteria</taxon>
        <taxon>Pseudomonadati</taxon>
        <taxon>Pseudomonadota</taxon>
        <taxon>Gammaproteobacteria</taxon>
        <taxon>Cellvibrionales</taxon>
        <taxon>Halieaceae</taxon>
        <taxon>Pseudohaliea</taxon>
    </lineage>
</organism>
<evidence type="ECO:0000313" key="5">
    <source>
        <dbReference type="Proteomes" id="UP000029640"/>
    </source>
</evidence>
<evidence type="ECO:0000313" key="4">
    <source>
        <dbReference type="EMBL" id="KGE04260.1"/>
    </source>
</evidence>
<feature type="repeat" description="TPR" evidence="3">
    <location>
        <begin position="79"/>
        <end position="112"/>
    </location>
</feature>
<proteinExistence type="predicted"/>
<comment type="caution">
    <text evidence="4">The sequence shown here is derived from an EMBL/GenBank/DDBJ whole genome shotgun (WGS) entry which is preliminary data.</text>
</comment>
<keyword evidence="5" id="KW-1185">Reference proteome</keyword>
<dbReference type="OrthoDB" id="9807628at2"/>
<gene>
    <name evidence="4" type="ORF">HRUBRA_01124</name>
</gene>